<dbReference type="InterPro" id="IPR003594">
    <property type="entry name" value="HATPase_dom"/>
</dbReference>
<evidence type="ECO:0000259" key="7">
    <source>
        <dbReference type="PROSITE" id="PS50109"/>
    </source>
</evidence>
<evidence type="ECO:0000256" key="3">
    <source>
        <dbReference type="ARBA" id="ARBA00022553"/>
    </source>
</evidence>
<feature type="domain" description="PAS" evidence="8">
    <location>
        <begin position="279"/>
        <end position="330"/>
    </location>
</feature>
<dbReference type="Pfam" id="PF08448">
    <property type="entry name" value="PAS_4"/>
    <property type="match status" value="1"/>
</dbReference>
<dbReference type="InterPro" id="IPR005467">
    <property type="entry name" value="His_kinase_dom"/>
</dbReference>
<dbReference type="EC" id="2.7.13.3" evidence="2"/>
<dbReference type="InterPro" id="IPR013655">
    <property type="entry name" value="PAS_fold_3"/>
</dbReference>
<dbReference type="SMART" id="SM00091">
    <property type="entry name" value="PAS"/>
    <property type="match status" value="3"/>
</dbReference>
<keyword evidence="11" id="KW-1185">Reference proteome</keyword>
<dbReference type="InterPro" id="IPR013656">
    <property type="entry name" value="PAS_4"/>
</dbReference>
<feature type="domain" description="PAC" evidence="9">
    <location>
        <begin position="226"/>
        <end position="278"/>
    </location>
</feature>
<dbReference type="Gene3D" id="3.30.565.10">
    <property type="entry name" value="Histidine kinase-like ATPase, C-terminal domain"/>
    <property type="match status" value="1"/>
</dbReference>
<dbReference type="FunFam" id="3.30.565.10:FF:000006">
    <property type="entry name" value="Sensor histidine kinase WalK"/>
    <property type="match status" value="1"/>
</dbReference>
<keyword evidence="3" id="KW-0597">Phosphoprotein</keyword>
<dbReference type="Gene3D" id="3.30.450.20">
    <property type="entry name" value="PAS domain"/>
    <property type="match status" value="4"/>
</dbReference>
<comment type="caution">
    <text evidence="10">The sequence shown here is derived from an EMBL/GenBank/DDBJ whole genome shotgun (WGS) entry which is preliminary data.</text>
</comment>
<evidence type="ECO:0000313" key="11">
    <source>
        <dbReference type="Proteomes" id="UP000322530"/>
    </source>
</evidence>
<dbReference type="InterPro" id="IPR013767">
    <property type="entry name" value="PAS_fold"/>
</dbReference>
<dbReference type="Pfam" id="PF13426">
    <property type="entry name" value="PAS_9"/>
    <property type="match status" value="1"/>
</dbReference>
<dbReference type="PRINTS" id="PR00344">
    <property type="entry name" value="BCTRLSENSOR"/>
</dbReference>
<dbReference type="InterPro" id="IPR003661">
    <property type="entry name" value="HisK_dim/P_dom"/>
</dbReference>
<dbReference type="RefSeq" id="WP_149401719.1">
    <property type="nucleotide sequence ID" value="NZ_BIXY01000029.1"/>
</dbReference>
<proteinExistence type="predicted"/>
<dbReference type="InterPro" id="IPR004358">
    <property type="entry name" value="Sig_transdc_His_kin-like_C"/>
</dbReference>
<dbReference type="GO" id="GO:0006355">
    <property type="term" value="P:regulation of DNA-templated transcription"/>
    <property type="evidence" value="ECO:0007669"/>
    <property type="project" value="InterPro"/>
</dbReference>
<sequence length="773" mass="89241">MSKDHAISSNSVKIIHKKSDEHQTQSVNSYPNGLETYLGLMMMAHDAMIICDADQHIYGWNPSAERLYGWTQQEVQGKHYHELLQSHTHPDTPQNSVLTLLEQDHWEGELVQTGRDGRTIIVKSKQLIQRNAHGHPTAILLSNQEITRQVRIEQELAREHLVTDQACKAGFWYWDLKTNNIRTTKSALTNTVSVKTFEEYLQAIHPQDRILTEAAARRSLETGENFVNEYRLFTEHGAEHWMHSHGHILYDDQNRPMMMVGVTVDITEQRHLQEQIHEKHHLLKMVLDSIGDGFMALDNRWRFTYVNAQAEKVLEKTSAELLNKHIFEEFPKLKNTQFAQKLVHAVETRQVQHFEFYRSSNKQWFNVHFYPSTEGVTIYYSDVTKFKLTEKKLRHSDAKFNWLANANVVGFMLADFKGRIFEANDLFLSMLGFTRKELEAGLINWRTQTAPEYAELDAQSIRELQATRTFKPFEKEYYDKQGKRVPIMLTGAMVERRTTRCAVIFVDMSAQKELERQKELFMSIIGHELRTPLTAINGSMQLAQRRLQRFFLGKIGNLDPDVELMLNKLGKLLDQSLRQTRVQNRLINDLLDISRLAIDKLELALQPINLITIVRETVEDLRYTEGNHQIDLKLPIQTDIPVKADSDRIGQVIANYITNALKYSSPFEPVTVEVTYGEKLVRVWVHDQGPGLSEEDQKHIWERYYRTSANKNQQAGGVNLGLGLHICQILIQRHGGEVGVISKEGVGSSFWFSLPILKPEEKQTNALEAPTRN</sequence>
<evidence type="ECO:0000256" key="4">
    <source>
        <dbReference type="ARBA" id="ARBA00022679"/>
    </source>
</evidence>
<comment type="catalytic activity">
    <reaction evidence="1">
        <text>ATP + protein L-histidine = ADP + protein N-phospho-L-histidine.</text>
        <dbReference type="EC" id="2.7.13.3"/>
    </reaction>
</comment>
<dbReference type="SMART" id="SM00387">
    <property type="entry name" value="HATPase_c"/>
    <property type="match status" value="1"/>
</dbReference>
<keyword evidence="5" id="KW-0418">Kinase</keyword>
<dbReference type="PROSITE" id="PS50109">
    <property type="entry name" value="HIS_KIN"/>
    <property type="match status" value="1"/>
</dbReference>
<dbReference type="Pfam" id="PF00989">
    <property type="entry name" value="PAS"/>
    <property type="match status" value="1"/>
</dbReference>
<dbReference type="InterPro" id="IPR052162">
    <property type="entry name" value="Sensor_kinase/Photoreceptor"/>
</dbReference>
<reference evidence="10 11" key="1">
    <citation type="submission" date="2019-01" db="EMBL/GenBank/DDBJ databases">
        <title>Draft genome sequence of Dictyobacter sp. Uno17.</title>
        <authorList>
            <person name="Wang C.M."/>
            <person name="Zheng Y."/>
            <person name="Sakai Y."/>
            <person name="Abe K."/>
            <person name="Yokota A."/>
            <person name="Yabe S."/>
        </authorList>
    </citation>
    <scope>NUCLEOTIDE SEQUENCE [LARGE SCALE GENOMIC DNA]</scope>
    <source>
        <strain evidence="10 11">Uno17</strain>
    </source>
</reference>
<dbReference type="PANTHER" id="PTHR43304">
    <property type="entry name" value="PHYTOCHROME-LIKE PROTEIN CPH1"/>
    <property type="match status" value="1"/>
</dbReference>
<dbReference type="SMART" id="SM00086">
    <property type="entry name" value="PAC"/>
    <property type="match status" value="3"/>
</dbReference>
<evidence type="ECO:0000256" key="6">
    <source>
        <dbReference type="ARBA" id="ARBA00023012"/>
    </source>
</evidence>
<feature type="domain" description="Histidine kinase" evidence="7">
    <location>
        <begin position="524"/>
        <end position="758"/>
    </location>
</feature>
<dbReference type="InterPro" id="IPR036890">
    <property type="entry name" value="HATPase_C_sf"/>
</dbReference>
<gene>
    <name evidence="10" type="ORF">KDI_23060</name>
</gene>
<accession>A0A5A5TBD5</accession>
<dbReference type="Gene3D" id="1.10.287.130">
    <property type="match status" value="1"/>
</dbReference>
<dbReference type="SUPFAM" id="SSF47384">
    <property type="entry name" value="Homodimeric domain of signal transducing histidine kinase"/>
    <property type="match status" value="1"/>
</dbReference>
<dbReference type="Pfam" id="PF00512">
    <property type="entry name" value="HisKA"/>
    <property type="match status" value="1"/>
</dbReference>
<organism evidence="10 11">
    <name type="scientific">Dictyobacter arantiisoli</name>
    <dbReference type="NCBI Taxonomy" id="2014874"/>
    <lineage>
        <taxon>Bacteria</taxon>
        <taxon>Bacillati</taxon>
        <taxon>Chloroflexota</taxon>
        <taxon>Ktedonobacteria</taxon>
        <taxon>Ktedonobacterales</taxon>
        <taxon>Dictyobacteraceae</taxon>
        <taxon>Dictyobacter</taxon>
    </lineage>
</organism>
<dbReference type="CDD" id="cd00082">
    <property type="entry name" value="HisKA"/>
    <property type="match status" value="1"/>
</dbReference>
<dbReference type="OrthoDB" id="138599at2"/>
<name>A0A5A5TBD5_9CHLR</name>
<feature type="domain" description="PAS" evidence="8">
    <location>
        <begin position="46"/>
        <end position="91"/>
    </location>
</feature>
<feature type="domain" description="PAS" evidence="8">
    <location>
        <begin position="396"/>
        <end position="438"/>
    </location>
</feature>
<dbReference type="CDD" id="cd00130">
    <property type="entry name" value="PAS"/>
    <property type="match status" value="4"/>
</dbReference>
<keyword evidence="6" id="KW-0902">Two-component regulatory system</keyword>
<feature type="domain" description="PAC" evidence="9">
    <location>
        <begin position="104"/>
        <end position="158"/>
    </location>
</feature>
<dbReference type="InterPro" id="IPR000700">
    <property type="entry name" value="PAS-assoc_C"/>
</dbReference>
<dbReference type="PANTHER" id="PTHR43304:SF1">
    <property type="entry name" value="PAC DOMAIN-CONTAINING PROTEIN"/>
    <property type="match status" value="1"/>
</dbReference>
<dbReference type="PROSITE" id="PS50113">
    <property type="entry name" value="PAC"/>
    <property type="match status" value="2"/>
</dbReference>
<evidence type="ECO:0000259" key="8">
    <source>
        <dbReference type="PROSITE" id="PS50112"/>
    </source>
</evidence>
<protein>
    <recommendedName>
        <fullName evidence="2">histidine kinase</fullName>
        <ecNumber evidence="2">2.7.13.3</ecNumber>
    </recommendedName>
</protein>
<dbReference type="GO" id="GO:0000155">
    <property type="term" value="F:phosphorelay sensor kinase activity"/>
    <property type="evidence" value="ECO:0007669"/>
    <property type="project" value="InterPro"/>
</dbReference>
<evidence type="ECO:0000256" key="5">
    <source>
        <dbReference type="ARBA" id="ARBA00022777"/>
    </source>
</evidence>
<dbReference type="InterPro" id="IPR036097">
    <property type="entry name" value="HisK_dim/P_sf"/>
</dbReference>
<keyword evidence="4" id="KW-0808">Transferase</keyword>
<dbReference type="InterPro" id="IPR035965">
    <property type="entry name" value="PAS-like_dom_sf"/>
</dbReference>
<dbReference type="InterPro" id="IPR000014">
    <property type="entry name" value="PAS"/>
</dbReference>
<evidence type="ECO:0000256" key="1">
    <source>
        <dbReference type="ARBA" id="ARBA00000085"/>
    </source>
</evidence>
<dbReference type="EMBL" id="BIXY01000029">
    <property type="protein sequence ID" value="GCF08742.1"/>
    <property type="molecule type" value="Genomic_DNA"/>
</dbReference>
<dbReference type="Pfam" id="PF08447">
    <property type="entry name" value="PAS_3"/>
    <property type="match status" value="1"/>
</dbReference>
<evidence type="ECO:0000313" key="10">
    <source>
        <dbReference type="EMBL" id="GCF08742.1"/>
    </source>
</evidence>
<evidence type="ECO:0000256" key="2">
    <source>
        <dbReference type="ARBA" id="ARBA00012438"/>
    </source>
</evidence>
<dbReference type="NCBIfam" id="TIGR00229">
    <property type="entry name" value="sensory_box"/>
    <property type="match status" value="3"/>
</dbReference>
<evidence type="ECO:0000259" key="9">
    <source>
        <dbReference type="PROSITE" id="PS50113"/>
    </source>
</evidence>
<dbReference type="InterPro" id="IPR001610">
    <property type="entry name" value="PAC"/>
</dbReference>
<dbReference type="SMART" id="SM00388">
    <property type="entry name" value="HisKA"/>
    <property type="match status" value="1"/>
</dbReference>
<dbReference type="SUPFAM" id="SSF55874">
    <property type="entry name" value="ATPase domain of HSP90 chaperone/DNA topoisomerase II/histidine kinase"/>
    <property type="match status" value="1"/>
</dbReference>
<dbReference type="Pfam" id="PF02518">
    <property type="entry name" value="HATPase_c"/>
    <property type="match status" value="1"/>
</dbReference>
<dbReference type="PROSITE" id="PS50112">
    <property type="entry name" value="PAS"/>
    <property type="match status" value="3"/>
</dbReference>
<dbReference type="CDD" id="cd00075">
    <property type="entry name" value="HATPase"/>
    <property type="match status" value="1"/>
</dbReference>
<dbReference type="Proteomes" id="UP000322530">
    <property type="component" value="Unassembled WGS sequence"/>
</dbReference>
<dbReference type="AlphaFoldDB" id="A0A5A5TBD5"/>
<dbReference type="SUPFAM" id="SSF55785">
    <property type="entry name" value="PYP-like sensor domain (PAS domain)"/>
    <property type="match status" value="4"/>
</dbReference>